<reference evidence="1" key="1">
    <citation type="submission" date="2018-02" db="EMBL/GenBank/DDBJ databases">
        <title>Rhizophora mucronata_Transcriptome.</title>
        <authorList>
            <person name="Meera S.P."/>
            <person name="Sreeshan A."/>
            <person name="Augustine A."/>
        </authorList>
    </citation>
    <scope>NUCLEOTIDE SEQUENCE</scope>
    <source>
        <tissue evidence="1">Leaf</tissue>
    </source>
</reference>
<evidence type="ECO:0000313" key="1">
    <source>
        <dbReference type="EMBL" id="MBX46422.1"/>
    </source>
</evidence>
<dbReference type="AlphaFoldDB" id="A0A2P2NV86"/>
<name>A0A2P2NV86_RHIMU</name>
<protein>
    <submittedName>
        <fullName evidence="1">Uncharacterized protein</fullName>
    </submittedName>
</protein>
<organism evidence="1">
    <name type="scientific">Rhizophora mucronata</name>
    <name type="common">Asiatic mangrove</name>
    <dbReference type="NCBI Taxonomy" id="61149"/>
    <lineage>
        <taxon>Eukaryota</taxon>
        <taxon>Viridiplantae</taxon>
        <taxon>Streptophyta</taxon>
        <taxon>Embryophyta</taxon>
        <taxon>Tracheophyta</taxon>
        <taxon>Spermatophyta</taxon>
        <taxon>Magnoliopsida</taxon>
        <taxon>eudicotyledons</taxon>
        <taxon>Gunneridae</taxon>
        <taxon>Pentapetalae</taxon>
        <taxon>rosids</taxon>
        <taxon>fabids</taxon>
        <taxon>Malpighiales</taxon>
        <taxon>Rhizophoraceae</taxon>
        <taxon>Rhizophora</taxon>
    </lineage>
</organism>
<accession>A0A2P2NV86</accession>
<proteinExistence type="predicted"/>
<dbReference type="EMBL" id="GGEC01065938">
    <property type="protein sequence ID" value="MBX46422.1"/>
    <property type="molecule type" value="Transcribed_RNA"/>
</dbReference>
<sequence length="30" mass="3395">MLGERAFVELFICLILCCSESSNVVMWSLT</sequence>